<dbReference type="PROSITE" id="PS50885">
    <property type="entry name" value="HAMP"/>
    <property type="match status" value="1"/>
</dbReference>
<keyword evidence="10 11" id="KW-0472">Membrane</keyword>
<dbReference type="Gene3D" id="3.30.565.10">
    <property type="entry name" value="Histidine kinase-like ATPase, C-terminal domain"/>
    <property type="match status" value="1"/>
</dbReference>
<evidence type="ECO:0000256" key="5">
    <source>
        <dbReference type="ARBA" id="ARBA00022679"/>
    </source>
</evidence>
<feature type="transmembrane region" description="Helical" evidence="11">
    <location>
        <begin position="161"/>
        <end position="180"/>
    </location>
</feature>
<keyword evidence="4" id="KW-0597">Phosphoprotein</keyword>
<dbReference type="EC" id="2.7.13.3" evidence="3"/>
<dbReference type="PANTHER" id="PTHR45436:SF5">
    <property type="entry name" value="SENSOR HISTIDINE KINASE TRCS"/>
    <property type="match status" value="1"/>
</dbReference>
<evidence type="ECO:0000256" key="8">
    <source>
        <dbReference type="ARBA" id="ARBA00022989"/>
    </source>
</evidence>
<keyword evidence="16" id="KW-1185">Reference proteome</keyword>
<reference evidence="16" key="2">
    <citation type="submission" date="2023-07" db="EMBL/GenBank/DDBJ databases">
        <title>Description of novel Chryseobacterium sp. strain C-2.</title>
        <authorList>
            <person name="Saticioglu I.B."/>
        </authorList>
    </citation>
    <scope>NUCLEOTIDE SEQUENCE [LARGE SCALE GENOMIC DNA]</scope>
    <source>
        <strain evidence="16">C-2</strain>
    </source>
</reference>
<keyword evidence="8 11" id="KW-1133">Transmembrane helix</keyword>
<dbReference type="Proteomes" id="UP000603715">
    <property type="component" value="Unassembled WGS sequence"/>
</dbReference>
<dbReference type="CDD" id="cd06225">
    <property type="entry name" value="HAMP"/>
    <property type="match status" value="1"/>
</dbReference>
<dbReference type="AlphaFoldDB" id="A0A9Q3YRZ8"/>
<dbReference type="Pfam" id="PF02518">
    <property type="entry name" value="HATPase_c"/>
    <property type="match status" value="1"/>
</dbReference>
<dbReference type="Gene3D" id="6.10.340.10">
    <property type="match status" value="1"/>
</dbReference>
<keyword evidence="6 11" id="KW-0812">Transmembrane</keyword>
<dbReference type="GO" id="GO:0005886">
    <property type="term" value="C:plasma membrane"/>
    <property type="evidence" value="ECO:0007669"/>
    <property type="project" value="TreeGrafter"/>
</dbReference>
<feature type="domain" description="HAMP" evidence="13">
    <location>
        <begin position="182"/>
        <end position="235"/>
    </location>
</feature>
<dbReference type="Proteomes" id="UP001107960">
    <property type="component" value="Unassembled WGS sequence"/>
</dbReference>
<evidence type="ECO:0000256" key="11">
    <source>
        <dbReference type="SAM" id="Phobius"/>
    </source>
</evidence>
<evidence type="ECO:0000313" key="14">
    <source>
        <dbReference type="EMBL" id="MBD3904349.1"/>
    </source>
</evidence>
<dbReference type="SUPFAM" id="SSF55874">
    <property type="entry name" value="ATPase domain of HSP90 chaperone/DNA topoisomerase II/histidine kinase"/>
    <property type="match status" value="1"/>
</dbReference>
<evidence type="ECO:0000313" key="16">
    <source>
        <dbReference type="Proteomes" id="UP000603715"/>
    </source>
</evidence>
<keyword evidence="7 15" id="KW-0418">Kinase</keyword>
<evidence type="ECO:0000256" key="10">
    <source>
        <dbReference type="ARBA" id="ARBA00023136"/>
    </source>
</evidence>
<evidence type="ECO:0000256" key="4">
    <source>
        <dbReference type="ARBA" id="ARBA00022553"/>
    </source>
</evidence>
<proteinExistence type="predicted"/>
<keyword evidence="5" id="KW-0808">Transferase</keyword>
<feature type="domain" description="Histidine kinase" evidence="12">
    <location>
        <begin position="243"/>
        <end position="460"/>
    </location>
</feature>
<evidence type="ECO:0000256" key="2">
    <source>
        <dbReference type="ARBA" id="ARBA00004370"/>
    </source>
</evidence>
<dbReference type="InterPro" id="IPR003594">
    <property type="entry name" value="HATPase_dom"/>
</dbReference>
<dbReference type="Pfam" id="PF00512">
    <property type="entry name" value="HisKA"/>
    <property type="match status" value="1"/>
</dbReference>
<comment type="subcellular location">
    <subcellularLocation>
        <location evidence="2">Membrane</location>
    </subcellularLocation>
</comment>
<dbReference type="EMBL" id="JACXXP010000005">
    <property type="protein sequence ID" value="MBD3904349.1"/>
    <property type="molecule type" value="Genomic_DNA"/>
</dbReference>
<dbReference type="InterPro" id="IPR003661">
    <property type="entry name" value="HisK_dim/P_dom"/>
</dbReference>
<dbReference type="Pfam" id="PF00672">
    <property type="entry name" value="HAMP"/>
    <property type="match status" value="1"/>
</dbReference>
<dbReference type="InterPro" id="IPR036890">
    <property type="entry name" value="HATPase_C_sf"/>
</dbReference>
<gene>
    <name evidence="14" type="ORF">IEW27_07020</name>
    <name evidence="15" type="ORF">LNP80_13870</name>
</gene>
<dbReference type="SMART" id="SM00304">
    <property type="entry name" value="HAMP"/>
    <property type="match status" value="1"/>
</dbReference>
<dbReference type="CDD" id="cd00075">
    <property type="entry name" value="HATPase"/>
    <property type="match status" value="1"/>
</dbReference>
<evidence type="ECO:0000313" key="17">
    <source>
        <dbReference type="Proteomes" id="UP001107960"/>
    </source>
</evidence>
<accession>A0A9Q3YRZ8</accession>
<evidence type="ECO:0000256" key="7">
    <source>
        <dbReference type="ARBA" id="ARBA00022777"/>
    </source>
</evidence>
<protein>
    <recommendedName>
        <fullName evidence="3">histidine kinase</fullName>
        <ecNumber evidence="3">2.7.13.3</ecNumber>
    </recommendedName>
</protein>
<dbReference type="SMART" id="SM00388">
    <property type="entry name" value="HisKA"/>
    <property type="match status" value="1"/>
</dbReference>
<dbReference type="EMBL" id="JAJJML010000001">
    <property type="protein sequence ID" value="MCC9035334.1"/>
    <property type="molecule type" value="Genomic_DNA"/>
</dbReference>
<dbReference type="SUPFAM" id="SSF158472">
    <property type="entry name" value="HAMP domain-like"/>
    <property type="match status" value="1"/>
</dbReference>
<evidence type="ECO:0000256" key="3">
    <source>
        <dbReference type="ARBA" id="ARBA00012438"/>
    </source>
</evidence>
<comment type="caution">
    <text evidence="15">The sequence shown here is derived from an EMBL/GenBank/DDBJ whole genome shotgun (WGS) entry which is preliminary data.</text>
</comment>
<comment type="catalytic activity">
    <reaction evidence="1">
        <text>ATP + protein L-histidine = ADP + protein N-phospho-L-histidine.</text>
        <dbReference type="EC" id="2.7.13.3"/>
    </reaction>
</comment>
<evidence type="ECO:0000259" key="12">
    <source>
        <dbReference type="PROSITE" id="PS50109"/>
    </source>
</evidence>
<keyword evidence="9" id="KW-0902">Two-component regulatory system</keyword>
<dbReference type="PROSITE" id="PS50109">
    <property type="entry name" value="HIS_KIN"/>
    <property type="match status" value="1"/>
</dbReference>
<dbReference type="SMART" id="SM00387">
    <property type="entry name" value="HATPase_c"/>
    <property type="match status" value="1"/>
</dbReference>
<dbReference type="SUPFAM" id="SSF47384">
    <property type="entry name" value="Homodimeric domain of signal transducing histidine kinase"/>
    <property type="match status" value="1"/>
</dbReference>
<sequence>MFNKVVTNQTKTMILLMAVFTTVILIFGGSVYFSIVNFSHQRFYELLKIRTTTIVQIEKSKEHLDLPENYILNSSNDEELPMERDYVFAIPKDSNFKKISHEVHIPDTFFKNIIRAGEANYNDSEFYYIGQTFKYQNKDYIAIASAKNHYVVHYLGFLKRTLITCMILSIFFSMIFSFYLSKTLFRPILKITGKVKEISSENLHLRLEPQPDNKELNELVETFNTMLTRIETSFETQNHLIGNVSHELRTPLTSIMGEADVALSINRTAEEYKETLEIILDEAEKLDKKIKALLLIAQTGFDGRIQKIDKVRIDQLLWDVIETLRRIDSRNNIFLDISMLPDNPKKLKVQGNEQLLHLAVANIINNGCKYSNFQQVKVSLGATDTDLYIIIKDNGIGIPESEMNKIYDPFFRASNTRNYEGYGIGLPLARNIVRMHNGELLVSSHENQGTTVQMRFPTIYGTQKEENPS</sequence>
<reference evidence="15" key="1">
    <citation type="submission" date="2021-11" db="EMBL/GenBank/DDBJ databases">
        <title>Description of novel Chryseobacterium species.</title>
        <authorList>
            <person name="Saticioglu I.B."/>
            <person name="Ay H."/>
            <person name="Altun S."/>
            <person name="Duman M."/>
        </authorList>
    </citation>
    <scope>NUCLEOTIDE SEQUENCE</scope>
    <source>
        <strain evidence="15">C-39</strain>
    </source>
</reference>
<dbReference type="PRINTS" id="PR00344">
    <property type="entry name" value="BCTRLSENSOR"/>
</dbReference>
<evidence type="ECO:0000256" key="6">
    <source>
        <dbReference type="ARBA" id="ARBA00022692"/>
    </source>
</evidence>
<dbReference type="InterPro" id="IPR005467">
    <property type="entry name" value="His_kinase_dom"/>
</dbReference>
<dbReference type="InterPro" id="IPR036097">
    <property type="entry name" value="HisK_dim/P_sf"/>
</dbReference>
<dbReference type="Gene3D" id="1.10.287.130">
    <property type="match status" value="1"/>
</dbReference>
<dbReference type="RefSeq" id="WP_191178913.1">
    <property type="nucleotide sequence ID" value="NZ_JACXXP010000005.1"/>
</dbReference>
<evidence type="ECO:0000256" key="9">
    <source>
        <dbReference type="ARBA" id="ARBA00023012"/>
    </source>
</evidence>
<dbReference type="InterPro" id="IPR003660">
    <property type="entry name" value="HAMP_dom"/>
</dbReference>
<dbReference type="InterPro" id="IPR004358">
    <property type="entry name" value="Sig_transdc_His_kin-like_C"/>
</dbReference>
<dbReference type="InterPro" id="IPR050428">
    <property type="entry name" value="TCS_sensor_his_kinase"/>
</dbReference>
<evidence type="ECO:0000313" key="15">
    <source>
        <dbReference type="EMBL" id="MCC9035334.1"/>
    </source>
</evidence>
<feature type="transmembrane region" description="Helical" evidence="11">
    <location>
        <begin position="12"/>
        <end position="35"/>
    </location>
</feature>
<reference evidence="14" key="3">
    <citation type="submission" date="2024-05" db="EMBL/GenBank/DDBJ databases">
        <title>Description of novel Chryseobacterium sp. strain C-2.</title>
        <authorList>
            <person name="Saticioglu I.B."/>
        </authorList>
    </citation>
    <scope>NUCLEOTIDE SEQUENCE</scope>
    <source>
        <strain evidence="14">C-2</strain>
    </source>
</reference>
<organism evidence="15 17">
    <name type="scientific">Chryseobacterium muglaense</name>
    <dbReference type="NCBI Taxonomy" id="2893752"/>
    <lineage>
        <taxon>Bacteria</taxon>
        <taxon>Pseudomonadati</taxon>
        <taxon>Bacteroidota</taxon>
        <taxon>Flavobacteriia</taxon>
        <taxon>Flavobacteriales</taxon>
        <taxon>Weeksellaceae</taxon>
        <taxon>Chryseobacterium group</taxon>
        <taxon>Chryseobacterium</taxon>
    </lineage>
</organism>
<dbReference type="CDD" id="cd00082">
    <property type="entry name" value="HisKA"/>
    <property type="match status" value="1"/>
</dbReference>
<evidence type="ECO:0000259" key="13">
    <source>
        <dbReference type="PROSITE" id="PS50885"/>
    </source>
</evidence>
<evidence type="ECO:0000256" key="1">
    <source>
        <dbReference type="ARBA" id="ARBA00000085"/>
    </source>
</evidence>
<name>A0A9Q3YRZ8_9FLAO</name>
<dbReference type="PANTHER" id="PTHR45436">
    <property type="entry name" value="SENSOR HISTIDINE KINASE YKOH"/>
    <property type="match status" value="1"/>
</dbReference>
<dbReference type="GO" id="GO:0000155">
    <property type="term" value="F:phosphorelay sensor kinase activity"/>
    <property type="evidence" value="ECO:0007669"/>
    <property type="project" value="InterPro"/>
</dbReference>